<organism evidence="3 4">
    <name type="scientific">Zalerion maritima</name>
    <dbReference type="NCBI Taxonomy" id="339359"/>
    <lineage>
        <taxon>Eukaryota</taxon>
        <taxon>Fungi</taxon>
        <taxon>Dikarya</taxon>
        <taxon>Ascomycota</taxon>
        <taxon>Pezizomycotina</taxon>
        <taxon>Sordariomycetes</taxon>
        <taxon>Lulworthiomycetidae</taxon>
        <taxon>Lulworthiales</taxon>
        <taxon>Lulworthiaceae</taxon>
        <taxon>Zalerion</taxon>
    </lineage>
</organism>
<feature type="region of interest" description="Disordered" evidence="2">
    <location>
        <begin position="89"/>
        <end position="115"/>
    </location>
</feature>
<accession>A0AAD5WU32</accession>
<dbReference type="Proteomes" id="UP001201980">
    <property type="component" value="Unassembled WGS sequence"/>
</dbReference>
<feature type="compositionally biased region" description="Acidic residues" evidence="2">
    <location>
        <begin position="830"/>
        <end position="844"/>
    </location>
</feature>
<name>A0AAD5WU32_9PEZI</name>
<comment type="caution">
    <text evidence="3">The sequence shown here is derived from an EMBL/GenBank/DDBJ whole genome shotgun (WGS) entry which is preliminary data.</text>
</comment>
<feature type="compositionally biased region" description="Polar residues" evidence="2">
    <location>
        <begin position="664"/>
        <end position="674"/>
    </location>
</feature>
<proteinExistence type="predicted"/>
<feature type="compositionally biased region" description="Basic and acidic residues" evidence="2">
    <location>
        <begin position="916"/>
        <end position="934"/>
    </location>
</feature>
<sequence>MAANPFDHALPSASFFNIHSDGAILNVNQSALPVGPCNFSNLNQGTNGAKCGCRRFWSRSALGGSPDQTEWCMCSHHACFHEDFRTGTAPTSVPEIPGPGQENEKPKSGRDPLSPVQEVSLQMPSVTGTMDFMNYPTSNPTAAMVDELVPSEEATNANVERDQSIPDTLSWGNFVQSQPGASTLPPVPSQCLMGSQAPSVTSSVQRYLRPFSGRGLNTLSGVNKLREPLQDTDAPGVAANADGTIPDTLPQESAQGSLAPLSVNGDRQPLQPLAGLTRESIKRISDTVTGHEQRLERLENASFSATGQEECQERHENMDVRFAELETRVDEVEKAMNDTGSHVGTRNVDESASMVSVSTSSTTNTHHAEHTEIQSQIQNLRAQISQFAALSPTFGSPWEIEVVLLPFPLKGVWYESSEFPARRQSSTGAVDFQADQWTQIPSSCSASAMPYQSPHLQDWAPQGLDTDWQLPRACAPGKLIDRRLRSRGFIRKVAIKGPDARSVHLAISNAFGNLFHQLDSQRETHFGHRQAKYQGLQEPWVPLRKIHKDSRLRFLTPAEMITSAIWDVKFLSSSVVMKATSIHRLYVTQPGAYFQDDDAYESGWTWQQVREMSRCYSESQSLDEVPEADAKEDCWSWNEALDEAPTPTSSQSLSLRQSHHGQPAQVSSPPTQEFYTGREFPSMSSSRSAHGARKTPMRPAHIRTASMPPNATEMMSPLMRRRVTSSGYERKGSPLPRAIAMSAVTKRRQTRSPSVRPRNTPRWSTASQTPGVEEMRPKRGMTPAAYYATPYSNAPYEQARRGPSVGAASVFGIHMDDDDNDDDRGSATDPNDDSEMAQPDDLEDSEWHGHAGGFGGGGRQPEDEPWPGLPDHPMSDSENVDPLSAAPSGHEDDGASDMSSQPSEYPSTQSAFRGHGPGDFRIHEDDDGMDTIRA</sequence>
<feature type="compositionally biased region" description="Polar residues" evidence="2">
    <location>
        <begin position="897"/>
        <end position="911"/>
    </location>
</feature>
<feature type="compositionally biased region" description="Low complexity" evidence="2">
    <location>
        <begin position="645"/>
        <end position="656"/>
    </location>
</feature>
<evidence type="ECO:0000256" key="2">
    <source>
        <dbReference type="SAM" id="MobiDB-lite"/>
    </source>
</evidence>
<dbReference type="EMBL" id="JAKWBI020000125">
    <property type="protein sequence ID" value="KAJ2902080.1"/>
    <property type="molecule type" value="Genomic_DNA"/>
</dbReference>
<dbReference type="AlphaFoldDB" id="A0AAD5WU32"/>
<feature type="region of interest" description="Disordered" evidence="2">
    <location>
        <begin position="642"/>
        <end position="778"/>
    </location>
</feature>
<evidence type="ECO:0000256" key="1">
    <source>
        <dbReference type="SAM" id="Coils"/>
    </source>
</evidence>
<evidence type="ECO:0000313" key="4">
    <source>
        <dbReference type="Proteomes" id="UP001201980"/>
    </source>
</evidence>
<feature type="coiled-coil region" evidence="1">
    <location>
        <begin position="281"/>
        <end position="335"/>
    </location>
</feature>
<reference evidence="3" key="1">
    <citation type="submission" date="2022-07" db="EMBL/GenBank/DDBJ databases">
        <title>Draft genome sequence of Zalerion maritima ATCC 34329, a (micro)plastics degrading marine fungus.</title>
        <authorList>
            <person name="Paco A."/>
            <person name="Goncalves M.F.M."/>
            <person name="Rocha-Santos T.A.P."/>
            <person name="Alves A."/>
        </authorList>
    </citation>
    <scope>NUCLEOTIDE SEQUENCE</scope>
    <source>
        <strain evidence="3">ATCC 34329</strain>
    </source>
</reference>
<feature type="region of interest" description="Disordered" evidence="2">
    <location>
        <begin position="811"/>
        <end position="934"/>
    </location>
</feature>
<keyword evidence="4" id="KW-1185">Reference proteome</keyword>
<gene>
    <name evidence="3" type="ORF">MKZ38_001053</name>
</gene>
<feature type="compositionally biased region" description="Polar residues" evidence="2">
    <location>
        <begin position="761"/>
        <end position="770"/>
    </location>
</feature>
<protein>
    <submittedName>
        <fullName evidence="3">Uncharacterized protein</fullName>
    </submittedName>
</protein>
<evidence type="ECO:0000313" key="3">
    <source>
        <dbReference type="EMBL" id="KAJ2902080.1"/>
    </source>
</evidence>
<feature type="compositionally biased region" description="Gly residues" evidence="2">
    <location>
        <begin position="850"/>
        <end position="859"/>
    </location>
</feature>
<keyword evidence="1" id="KW-0175">Coiled coil</keyword>